<evidence type="ECO:0000313" key="1">
    <source>
        <dbReference type="EMBL" id="PON54254.1"/>
    </source>
</evidence>
<comment type="caution">
    <text evidence="1">The sequence shown here is derived from an EMBL/GenBank/DDBJ whole genome shotgun (WGS) entry which is preliminary data.</text>
</comment>
<reference evidence="2" key="1">
    <citation type="submission" date="2016-06" db="EMBL/GenBank/DDBJ databases">
        <title>Parallel loss of symbiosis genes in relatives of nitrogen-fixing non-legume Parasponia.</title>
        <authorList>
            <person name="Van Velzen R."/>
            <person name="Holmer R."/>
            <person name="Bu F."/>
            <person name="Rutten L."/>
            <person name="Van Zeijl A."/>
            <person name="Liu W."/>
            <person name="Santuari L."/>
            <person name="Cao Q."/>
            <person name="Sharma T."/>
            <person name="Shen D."/>
            <person name="Roswanjaya Y."/>
            <person name="Wardhani T."/>
            <person name="Kalhor M.S."/>
            <person name="Jansen J."/>
            <person name="Van den Hoogen J."/>
            <person name="Gungor B."/>
            <person name="Hartog M."/>
            <person name="Hontelez J."/>
            <person name="Verver J."/>
            <person name="Yang W.-C."/>
            <person name="Schijlen E."/>
            <person name="Repin R."/>
            <person name="Schilthuizen M."/>
            <person name="Schranz E."/>
            <person name="Heidstra R."/>
            <person name="Miyata K."/>
            <person name="Fedorova E."/>
            <person name="Kohlen W."/>
            <person name="Bisseling T."/>
            <person name="Smit S."/>
            <person name="Geurts R."/>
        </authorList>
    </citation>
    <scope>NUCLEOTIDE SEQUENCE [LARGE SCALE GENOMIC DNA]</scope>
    <source>
        <strain evidence="2">cv. WU1-14</strain>
    </source>
</reference>
<dbReference type="EMBL" id="JXTB01000197">
    <property type="protein sequence ID" value="PON54254.1"/>
    <property type="molecule type" value="Genomic_DNA"/>
</dbReference>
<dbReference type="Proteomes" id="UP000237105">
    <property type="component" value="Unassembled WGS sequence"/>
</dbReference>
<dbReference type="AlphaFoldDB" id="A0A2P5BZP0"/>
<protein>
    <submittedName>
        <fullName evidence="1">Uncharacterized protein</fullName>
    </submittedName>
</protein>
<proteinExistence type="predicted"/>
<organism evidence="1 2">
    <name type="scientific">Parasponia andersonii</name>
    <name type="common">Sponia andersonii</name>
    <dbReference type="NCBI Taxonomy" id="3476"/>
    <lineage>
        <taxon>Eukaryota</taxon>
        <taxon>Viridiplantae</taxon>
        <taxon>Streptophyta</taxon>
        <taxon>Embryophyta</taxon>
        <taxon>Tracheophyta</taxon>
        <taxon>Spermatophyta</taxon>
        <taxon>Magnoliopsida</taxon>
        <taxon>eudicotyledons</taxon>
        <taxon>Gunneridae</taxon>
        <taxon>Pentapetalae</taxon>
        <taxon>rosids</taxon>
        <taxon>fabids</taxon>
        <taxon>Rosales</taxon>
        <taxon>Cannabaceae</taxon>
        <taxon>Parasponia</taxon>
    </lineage>
</organism>
<accession>A0A2P5BZP0</accession>
<name>A0A2P5BZP0_PARAD</name>
<evidence type="ECO:0000313" key="2">
    <source>
        <dbReference type="Proteomes" id="UP000237105"/>
    </source>
</evidence>
<keyword evidence="2" id="KW-1185">Reference proteome</keyword>
<gene>
    <name evidence="1" type="ORF">PanWU01x14_196440</name>
</gene>
<sequence length="50" mass="5367">MSVIIGVLTLFQNVSQDLIVDGLLLPDGGVSHLIRTTSENDTKERGTELA</sequence>
<feature type="non-terminal residue" evidence="1">
    <location>
        <position position="50"/>
    </location>
</feature>